<sequence length="31" mass="3817">MFHSRLYTAEPLHNQTYLVWDIRYTDTICTQ</sequence>
<reference evidence="1" key="1">
    <citation type="submission" date="2014-11" db="EMBL/GenBank/DDBJ databases">
        <authorList>
            <person name="Amaro Gonzalez C."/>
        </authorList>
    </citation>
    <scope>NUCLEOTIDE SEQUENCE</scope>
</reference>
<organism evidence="1">
    <name type="scientific">Anguilla anguilla</name>
    <name type="common">European freshwater eel</name>
    <name type="synonym">Muraena anguilla</name>
    <dbReference type="NCBI Taxonomy" id="7936"/>
    <lineage>
        <taxon>Eukaryota</taxon>
        <taxon>Metazoa</taxon>
        <taxon>Chordata</taxon>
        <taxon>Craniata</taxon>
        <taxon>Vertebrata</taxon>
        <taxon>Euteleostomi</taxon>
        <taxon>Actinopterygii</taxon>
        <taxon>Neopterygii</taxon>
        <taxon>Teleostei</taxon>
        <taxon>Anguilliformes</taxon>
        <taxon>Anguillidae</taxon>
        <taxon>Anguilla</taxon>
    </lineage>
</organism>
<accession>A0A0E9RL59</accession>
<name>A0A0E9RL59_ANGAN</name>
<reference evidence="1" key="2">
    <citation type="journal article" date="2015" name="Fish Shellfish Immunol.">
        <title>Early steps in the European eel (Anguilla anguilla)-Vibrio vulnificus interaction in the gills: Role of the RtxA13 toxin.</title>
        <authorList>
            <person name="Callol A."/>
            <person name="Pajuelo D."/>
            <person name="Ebbesson L."/>
            <person name="Teles M."/>
            <person name="MacKenzie S."/>
            <person name="Amaro C."/>
        </authorList>
    </citation>
    <scope>NUCLEOTIDE SEQUENCE</scope>
</reference>
<proteinExistence type="predicted"/>
<dbReference type="AlphaFoldDB" id="A0A0E9RL59"/>
<protein>
    <submittedName>
        <fullName evidence="1">Uncharacterized protein</fullName>
    </submittedName>
</protein>
<evidence type="ECO:0000313" key="1">
    <source>
        <dbReference type="EMBL" id="JAH29083.1"/>
    </source>
</evidence>
<dbReference type="EMBL" id="GBXM01079494">
    <property type="protein sequence ID" value="JAH29083.1"/>
    <property type="molecule type" value="Transcribed_RNA"/>
</dbReference>